<feature type="region of interest" description="Disordered" evidence="1">
    <location>
        <begin position="1"/>
        <end position="50"/>
    </location>
</feature>
<evidence type="ECO:0000256" key="1">
    <source>
        <dbReference type="SAM" id="MobiDB-lite"/>
    </source>
</evidence>
<dbReference type="EMBL" id="JWIN03000016">
    <property type="protein sequence ID" value="KAB1264784.1"/>
    <property type="molecule type" value="Genomic_DNA"/>
</dbReference>
<comment type="caution">
    <text evidence="2">The sequence shown here is derived from an EMBL/GenBank/DDBJ whole genome shotgun (WGS) entry which is preliminary data.</text>
</comment>
<gene>
    <name evidence="2" type="ORF">Cadr_000019460</name>
</gene>
<dbReference type="AlphaFoldDB" id="A0A5N4D119"/>
<keyword evidence="3" id="KW-1185">Reference proteome</keyword>
<dbReference type="Proteomes" id="UP000299084">
    <property type="component" value="Unassembled WGS sequence"/>
</dbReference>
<evidence type="ECO:0000313" key="2">
    <source>
        <dbReference type="EMBL" id="KAB1264784.1"/>
    </source>
</evidence>
<organism evidence="2 3">
    <name type="scientific">Camelus dromedarius</name>
    <name type="common">Dromedary</name>
    <name type="synonym">Arabian camel</name>
    <dbReference type="NCBI Taxonomy" id="9838"/>
    <lineage>
        <taxon>Eukaryota</taxon>
        <taxon>Metazoa</taxon>
        <taxon>Chordata</taxon>
        <taxon>Craniata</taxon>
        <taxon>Vertebrata</taxon>
        <taxon>Euteleostomi</taxon>
        <taxon>Mammalia</taxon>
        <taxon>Eutheria</taxon>
        <taxon>Laurasiatheria</taxon>
        <taxon>Artiodactyla</taxon>
        <taxon>Tylopoda</taxon>
        <taxon>Camelidae</taxon>
        <taxon>Camelus</taxon>
    </lineage>
</organism>
<accession>A0A5N4D119</accession>
<reference evidence="2 3" key="1">
    <citation type="journal article" date="2019" name="Mol. Ecol. Resour.">
        <title>Improving Illumina assemblies with Hi-C and long reads: an example with the North African dromedary.</title>
        <authorList>
            <person name="Elbers J.P."/>
            <person name="Rogers M.F."/>
            <person name="Perelman P.L."/>
            <person name="Proskuryakova A.A."/>
            <person name="Serdyukova N.A."/>
            <person name="Johnson W.E."/>
            <person name="Horin P."/>
            <person name="Corander J."/>
            <person name="Murphy D."/>
            <person name="Burger P.A."/>
        </authorList>
    </citation>
    <scope>NUCLEOTIDE SEQUENCE [LARGE SCALE GENOMIC DNA]</scope>
    <source>
        <strain evidence="2">Drom800</strain>
        <tissue evidence="2">Blood</tissue>
    </source>
</reference>
<proteinExistence type="predicted"/>
<protein>
    <submittedName>
        <fullName evidence="2">Uncharacterized protein</fullName>
    </submittedName>
</protein>
<name>A0A5N4D119_CAMDR</name>
<sequence length="260" mass="29088">MGVRLGWGRVEEVGPGAANPTGVHRGIQASGRETHPGHSLHGKTKASWTHSGQGLRRVVYLARPPADTVASHRLAKSWQPRRVPAASSRPLGGALTATAWVGRGWFIIWVDWWLRHVGIFCATLGAWWPLRNGSGGPTWAHVRKAGMSRTGTFLVSAFTRRFRSSVSSTTSRSSRIGSSVGMREQRDFTEGRRQRHWLPLLRWRGKRERCDGWGWPCALHSCLQHRVVLLPARRVAQPTSLCRALSPDSELREQKQPFSF</sequence>
<evidence type="ECO:0000313" key="3">
    <source>
        <dbReference type="Proteomes" id="UP000299084"/>
    </source>
</evidence>